<keyword evidence="4" id="KW-1185">Reference proteome</keyword>
<sequence>MSGISLGLQSPYGYDGDDLTSPAQAARAGALVDQQWEDEPDLPLELRVHGVAGSTGSVMLEHPNVVKVAGSDPTAFYRRWSPDGVARASVPWPLEAYVWGGLTRRALASASWLLLLPFMLYNISYYMLPAGPAKGRARRLRSVHALARVVIRLLALAATAQFVGSLVTLFLSTVAWQNGIARLGVSWWWLSWYTEASTATRMSVATVAVAVIIGGLWYAGAATAGHYEAFCSGRGSYAPGVQVDGENRRDRLPSGRLTLRDRGFWRGAAAAARLRNTHIAVAFATISLALAGCTENFGLWQQIQIAVSAVILAGAVLLAGFVADRDTVGGNDDTARFATAFKALAWTSALVLAAWVVASPWVIEQAPMNPLQAQDPLRHAPHGLLGAVTILTVAQFGLAAVLLVLVAVLLRQSREPSQPGWQPFLRGYASPVIALLGILLGGVLTSALNLSVARIFGEPTGLALHKEDVDWDGTILLPDSMFAYSAAAVFNLVPMLIIGGLLYLRYRQLTKRFLGEAGPGPGLDGGPDPVIEWYPPSEQDAPREAVRKVAKNWALASLTDHVAGVIAGVTVCWALFFWAFEAFAITHTTQAFPGIAGVVPTLGVFIGGLLAASGVWLLRAQIRSPNARKTIGIIWDVGTFWPRAVHPLAPPCYAEQAVPELVDRIWVLTGARKAERHTTPVPGEVPGAIQVMPRHVLLTGYSQGTVISVAVVAQLPEDVLGRVSLLTLAAPLRRLYGRAFPAYFGYQAALALRDLLSDSEPGRTPTTGQGLPSAEREPSEIEPAPENVKAPEPPRPRWRNVVRRSDYIGGWVFGLPKPLQRPSACGEVDVISLDPPSLEPEHGAVLAPTHFHSSFWQDPVVIMHARELAGR</sequence>
<keyword evidence="2" id="KW-0472">Membrane</keyword>
<evidence type="ECO:0000313" key="4">
    <source>
        <dbReference type="Proteomes" id="UP001138997"/>
    </source>
</evidence>
<dbReference type="AlphaFoldDB" id="A0A9X1NI21"/>
<dbReference type="SUPFAM" id="SSF53474">
    <property type="entry name" value="alpha/beta-Hydrolases"/>
    <property type="match status" value="1"/>
</dbReference>
<accession>A0A9X1NI21</accession>
<dbReference type="EMBL" id="JAJOMB010000017">
    <property type="protein sequence ID" value="MCD5314528.1"/>
    <property type="molecule type" value="Genomic_DNA"/>
</dbReference>
<feature type="region of interest" description="Disordered" evidence="1">
    <location>
        <begin position="759"/>
        <end position="797"/>
    </location>
</feature>
<protein>
    <recommendedName>
        <fullName evidence="5">Integral membrane protein</fullName>
    </recommendedName>
</protein>
<proteinExistence type="predicted"/>
<feature type="transmembrane region" description="Helical" evidence="2">
    <location>
        <begin position="106"/>
        <end position="128"/>
    </location>
</feature>
<feature type="transmembrane region" description="Helical" evidence="2">
    <location>
        <begin position="383"/>
        <end position="410"/>
    </location>
</feature>
<evidence type="ECO:0000256" key="1">
    <source>
        <dbReference type="SAM" id="MobiDB-lite"/>
    </source>
</evidence>
<reference evidence="3" key="1">
    <citation type="submission" date="2021-11" db="EMBL/GenBank/DDBJ databases">
        <title>Streptomyces corallinus and Kineosporia corallina sp. nov., two new coral-derived marine actinobacteria.</title>
        <authorList>
            <person name="Buangrab K."/>
            <person name="Sutthacheep M."/>
            <person name="Yeemin T."/>
            <person name="Harunari E."/>
            <person name="Igarashi Y."/>
            <person name="Sripreechasak P."/>
            <person name="Kanchanasin P."/>
            <person name="Tanasupawat S."/>
            <person name="Phongsopitanun W."/>
        </authorList>
    </citation>
    <scope>NUCLEOTIDE SEQUENCE</scope>
    <source>
        <strain evidence="3">JCM 31032</strain>
    </source>
</reference>
<keyword evidence="2" id="KW-0812">Transmembrane</keyword>
<feature type="transmembrane region" description="Helical" evidence="2">
    <location>
        <begin position="303"/>
        <end position="323"/>
    </location>
</feature>
<feature type="transmembrane region" description="Helical" evidence="2">
    <location>
        <begin position="196"/>
        <end position="219"/>
    </location>
</feature>
<evidence type="ECO:0008006" key="5">
    <source>
        <dbReference type="Google" id="ProtNLM"/>
    </source>
</evidence>
<comment type="caution">
    <text evidence="3">The sequence shown here is derived from an EMBL/GenBank/DDBJ whole genome shotgun (WGS) entry which is preliminary data.</text>
</comment>
<keyword evidence="2" id="KW-1133">Transmembrane helix</keyword>
<dbReference type="Proteomes" id="UP001138997">
    <property type="component" value="Unassembled WGS sequence"/>
</dbReference>
<feature type="transmembrane region" description="Helical" evidence="2">
    <location>
        <begin position="343"/>
        <end position="363"/>
    </location>
</feature>
<feature type="transmembrane region" description="Helical" evidence="2">
    <location>
        <begin position="481"/>
        <end position="504"/>
    </location>
</feature>
<dbReference type="InterPro" id="IPR029058">
    <property type="entry name" value="AB_hydrolase_fold"/>
</dbReference>
<evidence type="ECO:0000256" key="2">
    <source>
        <dbReference type="SAM" id="Phobius"/>
    </source>
</evidence>
<feature type="transmembrane region" description="Helical" evidence="2">
    <location>
        <begin position="279"/>
        <end position="297"/>
    </location>
</feature>
<feature type="transmembrane region" description="Helical" evidence="2">
    <location>
        <begin position="592"/>
        <end position="618"/>
    </location>
</feature>
<dbReference type="RefSeq" id="WP_231447130.1">
    <property type="nucleotide sequence ID" value="NZ_JAJOMB010000017.1"/>
</dbReference>
<organism evidence="3 4">
    <name type="scientific">Kineosporia babensis</name>
    <dbReference type="NCBI Taxonomy" id="499548"/>
    <lineage>
        <taxon>Bacteria</taxon>
        <taxon>Bacillati</taxon>
        <taxon>Actinomycetota</taxon>
        <taxon>Actinomycetes</taxon>
        <taxon>Kineosporiales</taxon>
        <taxon>Kineosporiaceae</taxon>
        <taxon>Kineosporia</taxon>
    </lineage>
</organism>
<evidence type="ECO:0000313" key="3">
    <source>
        <dbReference type="EMBL" id="MCD5314528.1"/>
    </source>
</evidence>
<feature type="transmembrane region" description="Helical" evidence="2">
    <location>
        <begin position="553"/>
        <end position="580"/>
    </location>
</feature>
<name>A0A9X1NI21_9ACTN</name>
<gene>
    <name evidence="3" type="ORF">LR394_26825</name>
</gene>
<feature type="transmembrane region" description="Helical" evidence="2">
    <location>
        <begin position="431"/>
        <end position="456"/>
    </location>
</feature>
<feature type="transmembrane region" description="Helical" evidence="2">
    <location>
        <begin position="149"/>
        <end position="176"/>
    </location>
</feature>